<evidence type="ECO:0000313" key="1">
    <source>
        <dbReference type="EMBL" id="MPM04380.1"/>
    </source>
</evidence>
<comment type="caution">
    <text evidence="1">The sequence shown here is derived from an EMBL/GenBank/DDBJ whole genome shotgun (WGS) entry which is preliminary data.</text>
</comment>
<dbReference type="InterPro" id="IPR008947">
    <property type="entry name" value="PLipase_C/P1_nuclease_dom_sf"/>
</dbReference>
<dbReference type="SUPFAM" id="SSF48537">
    <property type="entry name" value="Phospholipase C/P1 nuclease"/>
    <property type="match status" value="1"/>
</dbReference>
<dbReference type="GO" id="GO:0016788">
    <property type="term" value="F:hydrolase activity, acting on ester bonds"/>
    <property type="evidence" value="ECO:0007669"/>
    <property type="project" value="InterPro"/>
</dbReference>
<reference evidence="1" key="1">
    <citation type="submission" date="2019-08" db="EMBL/GenBank/DDBJ databases">
        <authorList>
            <person name="Kucharzyk K."/>
            <person name="Murdoch R.W."/>
            <person name="Higgins S."/>
            <person name="Loffler F."/>
        </authorList>
    </citation>
    <scope>NUCLEOTIDE SEQUENCE</scope>
</reference>
<sequence>MANGGTGFPCRLFLTMVFLLAFPSEGVPWGALKEYAETHQYILREAMKLAASDPAFVQKFPSAEELVNHDYVLVTALGKSGPGPDVDGASPYSWHYYNPRTEKGLAPKKVADFFSVMMHKRVRGESQAREAAWAAHFLADMFVPYHVTGMPEEEAWQSFMAGTPLGEKETGPAELYSMKSPPPAGWGEGGDFSSALELFFNEYPPENDEGVDWFDPWYFNGWGGATAPGIATGSHGFWEYQAWEWFRVKQVVKKSLPAPGYDPLWKNRKSEMGTVFWRAQAAAAAEYAAACASRTRQNIPAILSSPDQGIQNAVRAVYTLYRASMTSLRASWRQEDLTGGGYRVFCTVRNTNPLEEFAGAGARLLYRKDGRWIVRETVTLPRPVPPQGAGEFFWDFRSGDSFQCIAEVAGLFRQTPDLGYVNLSFTTGGAAPEMDHGRTFAGRMNFSMANYPEGTRINQLSLSISPFDGNVRGSARLRFIPQVPGGMKPMGLELFLEGAFDGTRLSGTCRGTQENFFWTGGGSAAGRWSASLSGEQVKGSIVLERDGKTYSLPFYGNEPAR</sequence>
<accession>A0A644WKS4</accession>
<dbReference type="Gene3D" id="1.10.575.10">
    <property type="entry name" value="P1 Nuclease"/>
    <property type="match status" value="1"/>
</dbReference>
<dbReference type="AlphaFoldDB" id="A0A644WKS4"/>
<gene>
    <name evidence="1" type="ORF">SDC9_50657</name>
</gene>
<proteinExistence type="predicted"/>
<name>A0A644WKS4_9ZZZZ</name>
<protein>
    <submittedName>
        <fullName evidence="1">Uncharacterized protein</fullName>
    </submittedName>
</protein>
<dbReference type="EMBL" id="VSSQ01001034">
    <property type="protein sequence ID" value="MPM04380.1"/>
    <property type="molecule type" value="Genomic_DNA"/>
</dbReference>
<organism evidence="1">
    <name type="scientific">bioreactor metagenome</name>
    <dbReference type="NCBI Taxonomy" id="1076179"/>
    <lineage>
        <taxon>unclassified sequences</taxon>
        <taxon>metagenomes</taxon>
        <taxon>ecological metagenomes</taxon>
    </lineage>
</organism>